<dbReference type="Gene3D" id="1.10.472.10">
    <property type="entry name" value="Cyclin-like"/>
    <property type="match status" value="1"/>
</dbReference>
<dbReference type="OrthoDB" id="286814at2759"/>
<dbReference type="InterPro" id="IPR013922">
    <property type="entry name" value="Cyclin_PHO80-like"/>
</dbReference>
<organism evidence="2 3">
    <name type="scientific">Paraglomus occultum</name>
    <dbReference type="NCBI Taxonomy" id="144539"/>
    <lineage>
        <taxon>Eukaryota</taxon>
        <taxon>Fungi</taxon>
        <taxon>Fungi incertae sedis</taxon>
        <taxon>Mucoromycota</taxon>
        <taxon>Glomeromycotina</taxon>
        <taxon>Glomeromycetes</taxon>
        <taxon>Paraglomerales</taxon>
        <taxon>Paraglomeraceae</taxon>
        <taxon>Paraglomus</taxon>
    </lineage>
</organism>
<protein>
    <submittedName>
        <fullName evidence="2">10641_t:CDS:1</fullName>
    </submittedName>
</protein>
<proteinExistence type="predicted"/>
<comment type="caution">
    <text evidence="2">The sequence shown here is derived from an EMBL/GenBank/DDBJ whole genome shotgun (WGS) entry which is preliminary data.</text>
</comment>
<feature type="region of interest" description="Disordered" evidence="1">
    <location>
        <begin position="33"/>
        <end position="52"/>
    </location>
</feature>
<feature type="region of interest" description="Disordered" evidence="1">
    <location>
        <begin position="1"/>
        <end position="28"/>
    </location>
</feature>
<dbReference type="EMBL" id="CAJVPJ010000179">
    <property type="protein sequence ID" value="CAG8491291.1"/>
    <property type="molecule type" value="Genomic_DNA"/>
</dbReference>
<keyword evidence="3" id="KW-1185">Reference proteome</keyword>
<dbReference type="GO" id="GO:0016538">
    <property type="term" value="F:cyclin-dependent protein serine/threonine kinase regulator activity"/>
    <property type="evidence" value="ECO:0007669"/>
    <property type="project" value="TreeGrafter"/>
</dbReference>
<gene>
    <name evidence="2" type="ORF">POCULU_LOCUS2089</name>
</gene>
<evidence type="ECO:0000256" key="1">
    <source>
        <dbReference type="SAM" id="MobiDB-lite"/>
    </source>
</evidence>
<evidence type="ECO:0000313" key="3">
    <source>
        <dbReference type="Proteomes" id="UP000789572"/>
    </source>
</evidence>
<evidence type="ECO:0000313" key="2">
    <source>
        <dbReference type="EMBL" id="CAG8491291.1"/>
    </source>
</evidence>
<dbReference type="PANTHER" id="PTHR15615">
    <property type="match status" value="1"/>
</dbReference>
<name>A0A9N8WPB1_9GLOM</name>
<accession>A0A9N8WPB1</accession>
<dbReference type="CDD" id="cd20557">
    <property type="entry name" value="CYCLIN_ScPCL1-like"/>
    <property type="match status" value="1"/>
</dbReference>
<dbReference type="GO" id="GO:0005634">
    <property type="term" value="C:nucleus"/>
    <property type="evidence" value="ECO:0007669"/>
    <property type="project" value="TreeGrafter"/>
</dbReference>
<sequence>MIEVESAHYQNESSQHVPAHVAGNSPWRRSLLTKPNSTFGQPSPVDSNRGYSPNLDSDYINNNNSSFVSETVTNMESDSACTNYTNAPFKSVVDCAFSIVDSPSKRRCLRQMTGPCYKKTDLLMYTSEESTRSSMSNQRIIPPPLTIPSYSVTSQPFVQSPVQYSSLQIEQTGYQPPSPISRQNTSSREFDAFSSSLSLPCPSVNEGIGSEGTQVVSAKHEPVYILRRKRPRHDSGLGYVEPLLLENEQGYISDCSRTSSKDSIHKNGPFRPMAIPRSSSLPIANETAANTVKNNENTEYPILRMIPSLISEKNRKAAFVENLVDTAALIIDVVWSKFTVNPRARLIPMRVFLQQTLRRSRTSYSTLQTALFYLFRIKQQIEQRALKPRGPPTPGDKGSEDSSHNTDPATCGRRMFLAALIIASKYLQDSNYSNKAWSKISGLPLAEINENEVIFLRLIDYKLFIAEDVFKRWSSLLLTHIQAISGSDMDNANAFRLKENQQSVELFRDTLRTMVI</sequence>
<dbReference type="GO" id="GO:0019901">
    <property type="term" value="F:protein kinase binding"/>
    <property type="evidence" value="ECO:0007669"/>
    <property type="project" value="InterPro"/>
</dbReference>
<dbReference type="AlphaFoldDB" id="A0A9N8WPB1"/>
<dbReference type="PANTHER" id="PTHR15615:SF36">
    <property type="entry name" value="PHO85 CYCLIN-5"/>
    <property type="match status" value="1"/>
</dbReference>
<reference evidence="2" key="1">
    <citation type="submission" date="2021-06" db="EMBL/GenBank/DDBJ databases">
        <authorList>
            <person name="Kallberg Y."/>
            <person name="Tangrot J."/>
            <person name="Rosling A."/>
        </authorList>
    </citation>
    <scope>NUCLEOTIDE SEQUENCE</scope>
    <source>
        <strain evidence="2">IA702</strain>
    </source>
</reference>
<dbReference type="Proteomes" id="UP000789572">
    <property type="component" value="Unassembled WGS sequence"/>
</dbReference>
<dbReference type="Pfam" id="PF08613">
    <property type="entry name" value="Cyclin"/>
    <property type="match status" value="1"/>
</dbReference>
<dbReference type="GO" id="GO:0000307">
    <property type="term" value="C:cyclin-dependent protein kinase holoenzyme complex"/>
    <property type="evidence" value="ECO:0007669"/>
    <property type="project" value="TreeGrafter"/>
</dbReference>
<feature type="region of interest" description="Disordered" evidence="1">
    <location>
        <begin position="256"/>
        <end position="277"/>
    </location>
</feature>
<feature type="region of interest" description="Disordered" evidence="1">
    <location>
        <begin position="385"/>
        <end position="409"/>
    </location>
</feature>